<comment type="caution">
    <text evidence="1">The sequence shown here is derived from an EMBL/GenBank/DDBJ whole genome shotgun (WGS) entry which is preliminary data.</text>
</comment>
<accession>A0ABN8UK01</accession>
<sequence length="49" mass="5511">MKASMTLKIKSKKLKELSTERAKLVGGGWDGARPQSQGYYWPSLYTCNC</sequence>
<evidence type="ECO:0000313" key="2">
    <source>
        <dbReference type="Proteomes" id="UP001152485"/>
    </source>
</evidence>
<dbReference type="EMBL" id="CAMAPD010000002">
    <property type="protein sequence ID" value="CAH9051569.1"/>
    <property type="molecule type" value="Genomic_DNA"/>
</dbReference>
<dbReference type="Proteomes" id="UP001152485">
    <property type="component" value="Unassembled WGS sequence"/>
</dbReference>
<proteinExistence type="predicted"/>
<name>A0ABN8UK01_9GAMM</name>
<gene>
    <name evidence="1" type="ORF">PSECIP111951_00419</name>
</gene>
<protein>
    <submittedName>
        <fullName evidence="1">Uncharacterized protein</fullName>
    </submittedName>
</protein>
<reference evidence="1 2" key="1">
    <citation type="submission" date="2022-07" db="EMBL/GenBank/DDBJ databases">
        <authorList>
            <person name="Criscuolo A."/>
        </authorList>
    </citation>
    <scope>NUCLEOTIDE SEQUENCE [LARGE SCALE GENOMIC DNA]</scope>
    <source>
        <strain evidence="2">CIP 111951</strain>
    </source>
</reference>
<organism evidence="1 2">
    <name type="scientific">Pseudoalteromonas holothuriae</name>
    <dbReference type="NCBI Taxonomy" id="2963714"/>
    <lineage>
        <taxon>Bacteria</taxon>
        <taxon>Pseudomonadati</taxon>
        <taxon>Pseudomonadota</taxon>
        <taxon>Gammaproteobacteria</taxon>
        <taxon>Alteromonadales</taxon>
        <taxon>Pseudoalteromonadaceae</taxon>
        <taxon>Pseudoalteromonas</taxon>
    </lineage>
</organism>
<evidence type="ECO:0000313" key="1">
    <source>
        <dbReference type="EMBL" id="CAH9051569.1"/>
    </source>
</evidence>
<dbReference type="RefSeq" id="WP_261591629.1">
    <property type="nucleotide sequence ID" value="NZ_CAMAPD010000002.1"/>
</dbReference>